<evidence type="ECO:0000313" key="1">
    <source>
        <dbReference type="EMBL" id="KAF6750123.1"/>
    </source>
</evidence>
<gene>
    <name evidence="1" type="ORF">DFP72DRAFT_851816</name>
</gene>
<dbReference type="OrthoDB" id="2974164at2759"/>
<keyword evidence="2" id="KW-1185">Reference proteome</keyword>
<protein>
    <submittedName>
        <fullName evidence="1">Uncharacterized protein</fullName>
    </submittedName>
</protein>
<proteinExistence type="predicted"/>
<dbReference type="EMBL" id="JACGCI010000058">
    <property type="protein sequence ID" value="KAF6750123.1"/>
    <property type="molecule type" value="Genomic_DNA"/>
</dbReference>
<comment type="caution">
    <text evidence="1">The sequence shown here is derived from an EMBL/GenBank/DDBJ whole genome shotgun (WGS) entry which is preliminary data.</text>
</comment>
<organism evidence="1 2">
    <name type="scientific">Ephemerocybe angulata</name>
    <dbReference type="NCBI Taxonomy" id="980116"/>
    <lineage>
        <taxon>Eukaryota</taxon>
        <taxon>Fungi</taxon>
        <taxon>Dikarya</taxon>
        <taxon>Basidiomycota</taxon>
        <taxon>Agaricomycotina</taxon>
        <taxon>Agaricomycetes</taxon>
        <taxon>Agaricomycetidae</taxon>
        <taxon>Agaricales</taxon>
        <taxon>Agaricineae</taxon>
        <taxon>Psathyrellaceae</taxon>
        <taxon>Ephemerocybe</taxon>
    </lineage>
</organism>
<dbReference type="Proteomes" id="UP000521943">
    <property type="component" value="Unassembled WGS sequence"/>
</dbReference>
<dbReference type="AlphaFoldDB" id="A0A8H6LZR8"/>
<evidence type="ECO:0000313" key="2">
    <source>
        <dbReference type="Proteomes" id="UP000521943"/>
    </source>
</evidence>
<accession>A0A8H6LZR8</accession>
<name>A0A8H6LZR8_9AGAR</name>
<reference evidence="1 2" key="1">
    <citation type="submission" date="2020-07" db="EMBL/GenBank/DDBJ databases">
        <title>Comparative genomics of pyrophilous fungi reveals a link between fire events and developmental genes.</title>
        <authorList>
            <consortium name="DOE Joint Genome Institute"/>
            <person name="Steindorff A.S."/>
            <person name="Carver A."/>
            <person name="Calhoun S."/>
            <person name="Stillman K."/>
            <person name="Liu H."/>
            <person name="Lipzen A."/>
            <person name="Pangilinan J."/>
            <person name="Labutti K."/>
            <person name="Bruns T.D."/>
            <person name="Grigoriev I.V."/>
        </authorList>
    </citation>
    <scope>NUCLEOTIDE SEQUENCE [LARGE SCALE GENOMIC DNA]</scope>
    <source>
        <strain evidence="1 2">CBS 144469</strain>
    </source>
</reference>
<sequence length="179" mass="20479">MVLVSSLHFTDARLNKGIPIQVTTDKGSEIGWQATIQEAFQILCAPGISLNEYSSCVALKSVHNTVIESLWRWFESKTGHNLKALILRGMEDHIFHPHCSNHTDLFYWNYHWIWAQDDKLMPSNHIPAVLFKNLEKHKGTNLNCLIKVDSELVENARNIPRLSTPRQRNAMPLSGVPHF</sequence>